<evidence type="ECO:0000313" key="1">
    <source>
        <dbReference type="EMBL" id="MBQ0600904.1"/>
    </source>
</evidence>
<dbReference type="RefSeq" id="WP_210846307.1">
    <property type="nucleotide sequence ID" value="NZ_JAGKON010000013.1"/>
</dbReference>
<organism evidence="1 2">
    <name type="scientific">Klebsiella oxytoca</name>
    <dbReference type="NCBI Taxonomy" id="571"/>
    <lineage>
        <taxon>Bacteria</taxon>
        <taxon>Pseudomonadati</taxon>
        <taxon>Pseudomonadota</taxon>
        <taxon>Gammaproteobacteria</taxon>
        <taxon>Enterobacterales</taxon>
        <taxon>Enterobacteriaceae</taxon>
        <taxon>Klebsiella/Raoultella group</taxon>
        <taxon>Klebsiella</taxon>
    </lineage>
</organism>
<name>A0AAP2BIE1_KLEOX</name>
<dbReference type="AlphaFoldDB" id="A0AAP2BIE1"/>
<reference evidence="1 2" key="1">
    <citation type="submission" date="2021-03" db="EMBL/GenBank/DDBJ databases">
        <authorList>
            <person name="Stanton E."/>
        </authorList>
    </citation>
    <scope>NUCLEOTIDE SEQUENCE [LARGE SCALE GENOMIC DNA]</scope>
    <source>
        <strain evidence="1 2">2020EL-00037</strain>
    </source>
</reference>
<proteinExistence type="predicted"/>
<dbReference type="EMBL" id="JAGKON010000013">
    <property type="protein sequence ID" value="MBQ0600904.1"/>
    <property type="molecule type" value="Genomic_DNA"/>
</dbReference>
<gene>
    <name evidence="1" type="ORF">J7S78_13985</name>
</gene>
<comment type="caution">
    <text evidence="1">The sequence shown here is derived from an EMBL/GenBank/DDBJ whole genome shotgun (WGS) entry which is preliminary data.</text>
</comment>
<sequence length="189" mass="21855">MSTPLIFTPNMMIGMISGDKTQTCRIPGPAIKGIHNTGDTIWVRENFYEKGHWHPFSDPNGVNWEDANWSSLKEVRYSADSDKPTSKPPEYWWRSRPSIHMPRWASRYTLNVNQICRKRVQNLTLDEINREGIGMFVSYEMAIKAWESLWVSLYGLDSWQSNPELVVIGFNVLESDKMIDIKLTRMVGA</sequence>
<dbReference type="Proteomes" id="UP000673434">
    <property type="component" value="Unassembled WGS sequence"/>
</dbReference>
<evidence type="ECO:0000313" key="2">
    <source>
        <dbReference type="Proteomes" id="UP000673434"/>
    </source>
</evidence>
<protein>
    <submittedName>
        <fullName evidence="1">Uncharacterized protein</fullName>
    </submittedName>
</protein>
<accession>A0AAP2BIE1</accession>
<keyword evidence="2" id="KW-1185">Reference proteome</keyword>